<comment type="caution">
    <text evidence="13">The sequence shown here is derived from an EMBL/GenBank/DDBJ whole genome shotgun (WGS) entry which is preliminary data.</text>
</comment>
<evidence type="ECO:0000259" key="12">
    <source>
        <dbReference type="PROSITE" id="PS50885"/>
    </source>
</evidence>
<keyword evidence="7" id="KW-0547">Nucleotide-binding</keyword>
<keyword evidence="10" id="KW-0812">Transmembrane</keyword>
<dbReference type="InterPro" id="IPR003594">
    <property type="entry name" value="HATPase_dom"/>
</dbReference>
<dbReference type="Pfam" id="PF00672">
    <property type="entry name" value="HAMP"/>
    <property type="match status" value="1"/>
</dbReference>
<keyword evidence="4" id="KW-1003">Cell membrane</keyword>
<evidence type="ECO:0000256" key="9">
    <source>
        <dbReference type="ARBA" id="ARBA00022840"/>
    </source>
</evidence>
<dbReference type="SMART" id="SM00387">
    <property type="entry name" value="HATPase_c"/>
    <property type="match status" value="1"/>
</dbReference>
<dbReference type="SMART" id="SM00304">
    <property type="entry name" value="HAMP"/>
    <property type="match status" value="1"/>
</dbReference>
<keyword evidence="8 13" id="KW-0418">Kinase</keyword>
<dbReference type="PRINTS" id="PR00344">
    <property type="entry name" value="BCTRLSENSOR"/>
</dbReference>
<feature type="transmembrane region" description="Helical" evidence="10">
    <location>
        <begin position="12"/>
        <end position="33"/>
    </location>
</feature>
<name>A0A8J3F1D5_9BURK</name>
<dbReference type="InterPro" id="IPR004358">
    <property type="entry name" value="Sig_transdc_His_kin-like_C"/>
</dbReference>
<dbReference type="SUPFAM" id="SSF55874">
    <property type="entry name" value="ATPase domain of HSP90 chaperone/DNA topoisomerase II/histidine kinase"/>
    <property type="match status" value="1"/>
</dbReference>
<keyword evidence="5" id="KW-0597">Phosphoprotein</keyword>
<proteinExistence type="predicted"/>
<dbReference type="SUPFAM" id="SSF158472">
    <property type="entry name" value="HAMP domain-like"/>
    <property type="match status" value="1"/>
</dbReference>
<evidence type="ECO:0000256" key="8">
    <source>
        <dbReference type="ARBA" id="ARBA00022777"/>
    </source>
</evidence>
<evidence type="ECO:0000256" key="1">
    <source>
        <dbReference type="ARBA" id="ARBA00000085"/>
    </source>
</evidence>
<evidence type="ECO:0000259" key="11">
    <source>
        <dbReference type="PROSITE" id="PS50109"/>
    </source>
</evidence>
<dbReference type="InterPro" id="IPR036890">
    <property type="entry name" value="HATPase_C_sf"/>
</dbReference>
<dbReference type="Gene3D" id="1.10.287.130">
    <property type="match status" value="1"/>
</dbReference>
<dbReference type="InterPro" id="IPR003661">
    <property type="entry name" value="HisK_dim/P_dom"/>
</dbReference>
<dbReference type="PROSITE" id="PS50109">
    <property type="entry name" value="HIS_KIN"/>
    <property type="match status" value="1"/>
</dbReference>
<keyword evidence="9" id="KW-0067">ATP-binding</keyword>
<dbReference type="EMBL" id="BMDI01000001">
    <property type="protein sequence ID" value="GGI19112.1"/>
    <property type="molecule type" value="Genomic_DNA"/>
</dbReference>
<keyword evidence="10" id="KW-1133">Transmembrane helix</keyword>
<dbReference type="PANTHER" id="PTHR44936:SF10">
    <property type="entry name" value="SENSOR PROTEIN RSTB"/>
    <property type="match status" value="1"/>
</dbReference>
<dbReference type="PROSITE" id="PS50885">
    <property type="entry name" value="HAMP"/>
    <property type="match status" value="1"/>
</dbReference>
<dbReference type="Gene3D" id="3.30.565.10">
    <property type="entry name" value="Histidine kinase-like ATPase, C-terminal domain"/>
    <property type="match status" value="1"/>
</dbReference>
<dbReference type="SMART" id="SM00388">
    <property type="entry name" value="HisKA"/>
    <property type="match status" value="1"/>
</dbReference>
<evidence type="ECO:0000256" key="10">
    <source>
        <dbReference type="SAM" id="Phobius"/>
    </source>
</evidence>
<evidence type="ECO:0000256" key="2">
    <source>
        <dbReference type="ARBA" id="ARBA00004651"/>
    </source>
</evidence>
<dbReference type="InterPro" id="IPR003660">
    <property type="entry name" value="HAMP_dom"/>
</dbReference>
<evidence type="ECO:0000313" key="13">
    <source>
        <dbReference type="EMBL" id="GGI19112.1"/>
    </source>
</evidence>
<organism evidence="13 14">
    <name type="scientific">Oxalicibacterium faecigallinarum</name>
    <dbReference type="NCBI Taxonomy" id="573741"/>
    <lineage>
        <taxon>Bacteria</taxon>
        <taxon>Pseudomonadati</taxon>
        <taxon>Pseudomonadota</taxon>
        <taxon>Betaproteobacteria</taxon>
        <taxon>Burkholderiales</taxon>
        <taxon>Oxalobacteraceae</taxon>
        <taxon>Oxalicibacterium</taxon>
    </lineage>
</organism>
<evidence type="ECO:0000256" key="3">
    <source>
        <dbReference type="ARBA" id="ARBA00012438"/>
    </source>
</evidence>
<evidence type="ECO:0000256" key="4">
    <source>
        <dbReference type="ARBA" id="ARBA00022475"/>
    </source>
</evidence>
<keyword evidence="14" id="KW-1185">Reference proteome</keyword>
<feature type="transmembrane region" description="Helical" evidence="10">
    <location>
        <begin position="187"/>
        <end position="206"/>
    </location>
</feature>
<feature type="domain" description="Histidine kinase" evidence="11">
    <location>
        <begin position="263"/>
        <end position="461"/>
    </location>
</feature>
<dbReference type="InterPro" id="IPR005467">
    <property type="entry name" value="His_kinase_dom"/>
</dbReference>
<dbReference type="Pfam" id="PF00512">
    <property type="entry name" value="HisKA"/>
    <property type="match status" value="1"/>
</dbReference>
<dbReference type="CDD" id="cd00082">
    <property type="entry name" value="HisKA"/>
    <property type="match status" value="1"/>
</dbReference>
<dbReference type="GO" id="GO:0000155">
    <property type="term" value="F:phosphorelay sensor kinase activity"/>
    <property type="evidence" value="ECO:0007669"/>
    <property type="project" value="InterPro"/>
</dbReference>
<dbReference type="InterPro" id="IPR050980">
    <property type="entry name" value="2C_sensor_his_kinase"/>
</dbReference>
<evidence type="ECO:0000256" key="5">
    <source>
        <dbReference type="ARBA" id="ARBA00022553"/>
    </source>
</evidence>
<dbReference type="PANTHER" id="PTHR44936">
    <property type="entry name" value="SENSOR PROTEIN CREC"/>
    <property type="match status" value="1"/>
</dbReference>
<feature type="domain" description="HAMP" evidence="12">
    <location>
        <begin position="203"/>
        <end position="255"/>
    </location>
</feature>
<evidence type="ECO:0000313" key="14">
    <source>
        <dbReference type="Proteomes" id="UP000642180"/>
    </source>
</evidence>
<dbReference type="GO" id="GO:0005886">
    <property type="term" value="C:plasma membrane"/>
    <property type="evidence" value="ECO:0007669"/>
    <property type="project" value="UniProtKB-SubCell"/>
</dbReference>
<keyword evidence="10" id="KW-0472">Membrane</keyword>
<dbReference type="Proteomes" id="UP000642180">
    <property type="component" value="Unassembled WGS sequence"/>
</dbReference>
<dbReference type="AlphaFoldDB" id="A0A8J3F1D5"/>
<dbReference type="InterPro" id="IPR036097">
    <property type="entry name" value="HisK_dim/P_sf"/>
</dbReference>
<dbReference type="SUPFAM" id="SSF47384">
    <property type="entry name" value="Homodimeric domain of signal transducing histidine kinase"/>
    <property type="match status" value="1"/>
</dbReference>
<protein>
    <recommendedName>
        <fullName evidence="3">histidine kinase</fullName>
        <ecNumber evidence="3">2.7.13.3</ecNumber>
    </recommendedName>
</protein>
<accession>A0A8J3F1D5</accession>
<keyword evidence="6" id="KW-0808">Transferase</keyword>
<comment type="catalytic activity">
    <reaction evidence="1">
        <text>ATP + protein L-histidine = ADP + protein N-phospho-L-histidine.</text>
        <dbReference type="EC" id="2.7.13.3"/>
    </reaction>
</comment>
<evidence type="ECO:0000256" key="6">
    <source>
        <dbReference type="ARBA" id="ARBA00022679"/>
    </source>
</evidence>
<evidence type="ECO:0000256" key="7">
    <source>
        <dbReference type="ARBA" id="ARBA00022741"/>
    </source>
</evidence>
<dbReference type="EC" id="2.7.13.3" evidence="3"/>
<comment type="subcellular location">
    <subcellularLocation>
        <location evidence="2">Cell membrane</location>
        <topology evidence="2">Multi-pass membrane protein</topology>
    </subcellularLocation>
</comment>
<sequence length="465" mass="52310">MKWFWPRSLTGRLVIIMVIGMLSAQLMTGTIWFDMRYGKAMEVPTRLVASELALRIRLLETLPLEQQVAMLAKISSPHFTLKQIDQPAESTRTETRHQAVAMLFENVLEQQLGQHLPTRILKADLQNRDGSESSFFSLLREDFPEGHFVVQVELPDHRWLEVNAHEGQAGLSMAPQTALYDYLMRIYVLRIIAIVAIALIVVRLVMKPLKKLANAAEQLGENIHSPPLDVTGPDEVKQAAQAFNIMQRKLIDGIAERTRFLAAVSHDLRSPITRMKLRTEMLKDEAAQAKFRKDLEEMEAMVTSTLHFVRNIDTEEQLRNVDINALLESLKIDAEEIGSQVTLHGKAQPLPAYARSLRRCVQNLLENAIRYGQTAHIEVVDTPAQLQIIISDQGPGIPPELLEQVMEPFMRVEGSRNTHTGGFGLGLSIARTVAQAHRGRLTLRNREAGGLEVTLTLPRTNRSNA</sequence>
<dbReference type="CDD" id="cd06225">
    <property type="entry name" value="HAMP"/>
    <property type="match status" value="1"/>
</dbReference>
<reference evidence="14" key="1">
    <citation type="journal article" date="2019" name="Int. J. Syst. Evol. Microbiol.">
        <title>The Global Catalogue of Microorganisms (GCM) 10K type strain sequencing project: providing services to taxonomists for standard genome sequencing and annotation.</title>
        <authorList>
            <consortium name="The Broad Institute Genomics Platform"/>
            <consortium name="The Broad Institute Genome Sequencing Center for Infectious Disease"/>
            <person name="Wu L."/>
            <person name="Ma J."/>
        </authorList>
    </citation>
    <scope>NUCLEOTIDE SEQUENCE [LARGE SCALE GENOMIC DNA]</scope>
    <source>
        <strain evidence="14">CCM 2767</strain>
    </source>
</reference>
<dbReference type="RefSeq" id="WP_188380846.1">
    <property type="nucleotide sequence ID" value="NZ_BMDI01000001.1"/>
</dbReference>
<dbReference type="GO" id="GO:0005524">
    <property type="term" value="F:ATP binding"/>
    <property type="evidence" value="ECO:0007669"/>
    <property type="project" value="UniProtKB-KW"/>
</dbReference>
<dbReference type="Pfam" id="PF02518">
    <property type="entry name" value="HATPase_c"/>
    <property type="match status" value="1"/>
</dbReference>
<gene>
    <name evidence="13" type="ORF">GCM10008066_17450</name>
</gene>